<dbReference type="AlphaFoldDB" id="A0A226I105"/>
<sequence>MKNSKNTIIHISCLLLLLVVLNACSSKHIKKVNQDIKTDFGITVTSPSQGIFFVENQKVAASEEEIEIHKKTADFIYNKYGPATDNRFVGRTNARELKFITAKKTYLIDITMLNKRTAMVLFDGKNKPVIKYNPKKYKSIVEKHFIANSN</sequence>
<keyword evidence="2" id="KW-1185">Reference proteome</keyword>
<evidence type="ECO:0000313" key="2">
    <source>
        <dbReference type="Proteomes" id="UP000198336"/>
    </source>
</evidence>
<organism evidence="1 2">
    <name type="scientific">Flavobacterium oncorhynchi</name>
    <dbReference type="NCBI Taxonomy" id="728056"/>
    <lineage>
        <taxon>Bacteria</taxon>
        <taxon>Pseudomonadati</taxon>
        <taxon>Bacteroidota</taxon>
        <taxon>Flavobacteriia</taxon>
        <taxon>Flavobacteriales</taxon>
        <taxon>Flavobacteriaceae</taxon>
        <taxon>Flavobacterium</taxon>
    </lineage>
</organism>
<accession>A0A226I105</accession>
<dbReference type="EMBL" id="MUHA01000011">
    <property type="protein sequence ID" value="OXB00170.1"/>
    <property type="molecule type" value="Genomic_DNA"/>
</dbReference>
<dbReference type="Proteomes" id="UP000198336">
    <property type="component" value="Unassembled WGS sequence"/>
</dbReference>
<reference evidence="1 2" key="1">
    <citation type="submission" date="2016-11" db="EMBL/GenBank/DDBJ databases">
        <title>Whole genomes of Flavobacteriaceae.</title>
        <authorList>
            <person name="Stine C."/>
            <person name="Li C."/>
            <person name="Tadesse D."/>
        </authorList>
    </citation>
    <scope>NUCLEOTIDE SEQUENCE [LARGE SCALE GENOMIC DNA]</scope>
    <source>
        <strain evidence="1 2">CCUG 59446</strain>
    </source>
</reference>
<gene>
    <name evidence="1" type="ORF">B0A75_09505</name>
</gene>
<comment type="caution">
    <text evidence="1">The sequence shown here is derived from an EMBL/GenBank/DDBJ whole genome shotgun (WGS) entry which is preliminary data.</text>
</comment>
<protein>
    <submittedName>
        <fullName evidence="1">Uncharacterized protein</fullName>
    </submittedName>
</protein>
<evidence type="ECO:0000313" key="1">
    <source>
        <dbReference type="EMBL" id="OXB00170.1"/>
    </source>
</evidence>
<dbReference type="RefSeq" id="WP_089054051.1">
    <property type="nucleotide sequence ID" value="NZ_MUHA01000011.1"/>
</dbReference>
<proteinExistence type="predicted"/>
<name>A0A226I105_9FLAO</name>